<gene>
    <name evidence="1" type="ORF">RCOM_0486280</name>
</gene>
<reference evidence="2" key="1">
    <citation type="journal article" date="2010" name="Nat. Biotechnol.">
        <title>Draft genome sequence of the oilseed species Ricinus communis.</title>
        <authorList>
            <person name="Chan A.P."/>
            <person name="Crabtree J."/>
            <person name="Zhao Q."/>
            <person name="Lorenzi H."/>
            <person name="Orvis J."/>
            <person name="Puiu D."/>
            <person name="Melake-Berhan A."/>
            <person name="Jones K.M."/>
            <person name="Redman J."/>
            <person name="Chen G."/>
            <person name="Cahoon E.B."/>
            <person name="Gedil M."/>
            <person name="Stanke M."/>
            <person name="Haas B.J."/>
            <person name="Wortman J.R."/>
            <person name="Fraser-Liggett C.M."/>
            <person name="Ravel J."/>
            <person name="Rabinowicz P.D."/>
        </authorList>
    </citation>
    <scope>NUCLEOTIDE SEQUENCE [LARGE SCALE GENOMIC DNA]</scope>
    <source>
        <strain evidence="2">cv. Hale</strain>
    </source>
</reference>
<dbReference type="EMBL" id="EQ973932">
    <property type="protein sequence ID" value="EEF38186.1"/>
    <property type="molecule type" value="Genomic_DNA"/>
</dbReference>
<dbReference type="Proteomes" id="UP000008311">
    <property type="component" value="Unassembled WGS sequence"/>
</dbReference>
<proteinExistence type="predicted"/>
<evidence type="ECO:0000313" key="2">
    <source>
        <dbReference type="Proteomes" id="UP000008311"/>
    </source>
</evidence>
<accession>B9SDV2</accession>
<keyword evidence="2" id="KW-1185">Reference proteome</keyword>
<dbReference type="InParanoid" id="B9SDV2"/>
<organism evidence="1 2">
    <name type="scientific">Ricinus communis</name>
    <name type="common">Castor bean</name>
    <dbReference type="NCBI Taxonomy" id="3988"/>
    <lineage>
        <taxon>Eukaryota</taxon>
        <taxon>Viridiplantae</taxon>
        <taxon>Streptophyta</taxon>
        <taxon>Embryophyta</taxon>
        <taxon>Tracheophyta</taxon>
        <taxon>Spermatophyta</taxon>
        <taxon>Magnoliopsida</taxon>
        <taxon>eudicotyledons</taxon>
        <taxon>Gunneridae</taxon>
        <taxon>Pentapetalae</taxon>
        <taxon>rosids</taxon>
        <taxon>fabids</taxon>
        <taxon>Malpighiales</taxon>
        <taxon>Euphorbiaceae</taxon>
        <taxon>Acalyphoideae</taxon>
        <taxon>Acalypheae</taxon>
        <taxon>Ricinus</taxon>
    </lineage>
</organism>
<evidence type="ECO:0000313" key="1">
    <source>
        <dbReference type="EMBL" id="EEF38186.1"/>
    </source>
</evidence>
<sequence length="154" mass="16621">MTGEEDNDLLSSVGSSTEKACKEPMVEGTFVVSGIPIPYGCATLTLSEDEGYHSGITVQAISLDKLKRVILKKPSLEMTKHIRPLYVKPHLNGRPFSRVLVDNSSAVNILPYKILNALGKKDESFGSGLNMAGRSLQIKVEAMSSPKSEKVGNS</sequence>
<protein>
    <submittedName>
        <fullName evidence="1">Uncharacterized protein</fullName>
    </submittedName>
</protein>
<name>B9SDV2_RICCO</name>
<dbReference type="AlphaFoldDB" id="B9SDV2"/>